<dbReference type="Gene3D" id="3.30.1330.40">
    <property type="entry name" value="RutC-like"/>
    <property type="match status" value="1"/>
</dbReference>
<dbReference type="GeneID" id="57169058"/>
<dbReference type="CDD" id="cd00448">
    <property type="entry name" value="YjgF_YER057c_UK114_family"/>
    <property type="match status" value="1"/>
</dbReference>
<dbReference type="RefSeq" id="WP_070939443.1">
    <property type="nucleotide sequence ID" value="NZ_MLIK01000024.1"/>
</dbReference>
<dbReference type="PANTHER" id="PTHR11803">
    <property type="entry name" value="2-IMINOBUTANOATE/2-IMINOPROPANOATE DEAMINASE RIDA"/>
    <property type="match status" value="1"/>
</dbReference>
<dbReference type="InterPro" id="IPR006175">
    <property type="entry name" value="YjgF/YER057c/UK114"/>
</dbReference>
<evidence type="ECO:0000256" key="1">
    <source>
        <dbReference type="ARBA" id="ARBA00010552"/>
    </source>
</evidence>
<comment type="caution">
    <text evidence="2">The sequence shown here is derived from an EMBL/GenBank/DDBJ whole genome shotgun (WGS) entry which is preliminary data.</text>
</comment>
<dbReference type="GO" id="GO:0005829">
    <property type="term" value="C:cytosol"/>
    <property type="evidence" value="ECO:0007669"/>
    <property type="project" value="TreeGrafter"/>
</dbReference>
<dbReference type="EMBL" id="MLIK01000024">
    <property type="protein sequence ID" value="OHU18788.1"/>
    <property type="molecule type" value="Genomic_DNA"/>
</dbReference>
<dbReference type="Pfam" id="PF01042">
    <property type="entry name" value="Ribonuc_L-PSP"/>
    <property type="match status" value="1"/>
</dbReference>
<dbReference type="AlphaFoldDB" id="A0A1S1L7M4"/>
<proteinExistence type="inferred from homology"/>
<organism evidence="2 3">
    <name type="scientific">Mycobacteroides franklinii</name>
    <dbReference type="NCBI Taxonomy" id="948102"/>
    <lineage>
        <taxon>Bacteria</taxon>
        <taxon>Bacillati</taxon>
        <taxon>Actinomycetota</taxon>
        <taxon>Actinomycetes</taxon>
        <taxon>Mycobacteriales</taxon>
        <taxon>Mycobacteriaceae</taxon>
        <taxon>Mycobacteroides</taxon>
    </lineage>
</organism>
<dbReference type="PANTHER" id="PTHR11803:SF39">
    <property type="entry name" value="2-IMINOBUTANOATE_2-IMINOPROPANOATE DEAMINASE"/>
    <property type="match status" value="1"/>
</dbReference>
<dbReference type="NCBIfam" id="TIGR00004">
    <property type="entry name" value="Rid family detoxifying hydrolase"/>
    <property type="match status" value="1"/>
</dbReference>
<evidence type="ECO:0000313" key="3">
    <source>
        <dbReference type="Proteomes" id="UP000179616"/>
    </source>
</evidence>
<dbReference type="STRING" id="948102.BKG76_19780"/>
<gene>
    <name evidence="2" type="ORF">BKG76_19780</name>
</gene>
<name>A0A1S1L7M4_9MYCO</name>
<accession>A0A1S1L7M4</accession>
<dbReference type="Proteomes" id="UP000179616">
    <property type="component" value="Unassembled WGS sequence"/>
</dbReference>
<sequence length="129" mass="13811">MKTHIETAHAPRPVGPYSQAVRIGDTIQVAGQVGIDPETGSLAGATAYEQTVQALCNIRAILREAGADFDDVLMLRVYLQAPEEFGELNRAFEENLSAPYPARTTLFGGLPTGLLVEIDALAILSGTRE</sequence>
<reference evidence="2 3" key="1">
    <citation type="submission" date="2016-10" db="EMBL/GenBank/DDBJ databases">
        <title>Evaluation of Human, Veterinary and Environmental Mycobacterium chelonae Isolates by Core Genome Phylogenomic Analysis, Targeted Gene Comparison, and Anti-microbial Susceptibility Patterns: A Tale of Mistaken Identities.</title>
        <authorList>
            <person name="Fogelson S.B."/>
            <person name="Camus A.C."/>
            <person name="Lorenz W."/>
            <person name="Vasireddy R."/>
            <person name="Vasireddy S."/>
            <person name="Smith T."/>
            <person name="Brown-Elliott B.A."/>
            <person name="Wallace R.J.Jr."/>
            <person name="Hasan N.A."/>
            <person name="Reischl U."/>
            <person name="Sanchez S."/>
        </authorList>
    </citation>
    <scope>NUCLEOTIDE SEQUENCE [LARGE SCALE GENOMIC DNA]</scope>
    <source>
        <strain evidence="2 3">1559</strain>
    </source>
</reference>
<comment type="similarity">
    <text evidence="1">Belongs to the RutC family.</text>
</comment>
<dbReference type="SUPFAM" id="SSF55298">
    <property type="entry name" value="YjgF-like"/>
    <property type="match status" value="1"/>
</dbReference>
<dbReference type="InterPro" id="IPR035959">
    <property type="entry name" value="RutC-like_sf"/>
</dbReference>
<dbReference type="InterPro" id="IPR006056">
    <property type="entry name" value="RidA"/>
</dbReference>
<protein>
    <submittedName>
        <fullName evidence="2">Reactive intermediate/imine deaminase</fullName>
    </submittedName>
</protein>
<dbReference type="OrthoDB" id="8684161at2"/>
<dbReference type="GO" id="GO:0019239">
    <property type="term" value="F:deaminase activity"/>
    <property type="evidence" value="ECO:0007669"/>
    <property type="project" value="TreeGrafter"/>
</dbReference>
<evidence type="ECO:0000313" key="2">
    <source>
        <dbReference type="EMBL" id="OHU18788.1"/>
    </source>
</evidence>